<evidence type="ECO:0000259" key="2">
    <source>
        <dbReference type="Pfam" id="PF23237"/>
    </source>
</evidence>
<protein>
    <submittedName>
        <fullName evidence="3">Ig-like domain-containing protein</fullName>
    </submittedName>
</protein>
<proteinExistence type="predicted"/>
<accession>A0ABW5NXP0</accession>
<evidence type="ECO:0000313" key="4">
    <source>
        <dbReference type="Proteomes" id="UP001597480"/>
    </source>
</evidence>
<dbReference type="Pfam" id="PF08191">
    <property type="entry name" value="LRR_adjacent"/>
    <property type="match status" value="6"/>
</dbReference>
<dbReference type="Proteomes" id="UP001597480">
    <property type="component" value="Unassembled WGS sequence"/>
</dbReference>
<feature type="domain" description="Internalin Ig-like inter-repeat region" evidence="1">
    <location>
        <begin position="22"/>
        <end position="53"/>
    </location>
</feature>
<dbReference type="EMBL" id="JBHUMD010000026">
    <property type="protein sequence ID" value="MFD2602762.1"/>
    <property type="molecule type" value="Genomic_DNA"/>
</dbReference>
<feature type="domain" description="Internalin Ig-like inter-repeat region" evidence="1">
    <location>
        <begin position="725"/>
        <end position="757"/>
    </location>
</feature>
<evidence type="ECO:0000259" key="1">
    <source>
        <dbReference type="Pfam" id="PF08191"/>
    </source>
</evidence>
<dbReference type="InterPro" id="IPR012569">
    <property type="entry name" value="Inl_IR"/>
</dbReference>
<organism evidence="3 4">
    <name type="scientific">Flavobacterium suzhouense</name>
    <dbReference type="NCBI Taxonomy" id="1529638"/>
    <lineage>
        <taxon>Bacteria</taxon>
        <taxon>Pseudomonadati</taxon>
        <taxon>Bacteroidota</taxon>
        <taxon>Flavobacteriia</taxon>
        <taxon>Flavobacteriales</taxon>
        <taxon>Flavobacteriaceae</taxon>
        <taxon>Flavobacterium</taxon>
    </lineage>
</organism>
<feature type="domain" description="HYR-like" evidence="2">
    <location>
        <begin position="77"/>
        <end position="137"/>
    </location>
</feature>
<dbReference type="InterPro" id="IPR057078">
    <property type="entry name" value="HYR-4C"/>
</dbReference>
<feature type="domain" description="Internalin Ig-like inter-repeat region" evidence="1">
    <location>
        <begin position="637"/>
        <end position="669"/>
    </location>
</feature>
<feature type="domain" description="HYR-like" evidence="2">
    <location>
        <begin position="341"/>
        <end position="401"/>
    </location>
</feature>
<dbReference type="InterPro" id="IPR013783">
    <property type="entry name" value="Ig-like_fold"/>
</dbReference>
<feature type="non-terminal residue" evidence="3">
    <location>
        <position position="1"/>
    </location>
</feature>
<feature type="domain" description="HYR-like" evidence="2">
    <location>
        <begin position="957"/>
        <end position="1017"/>
    </location>
</feature>
<feature type="domain" description="Internalin Ig-like inter-repeat region" evidence="1">
    <location>
        <begin position="285"/>
        <end position="317"/>
    </location>
</feature>
<feature type="domain" description="Internalin Ig-like inter-repeat region" evidence="1">
    <location>
        <begin position="901"/>
        <end position="933"/>
    </location>
</feature>
<feature type="non-terminal residue" evidence="3">
    <location>
        <position position="1287"/>
    </location>
</feature>
<reference evidence="4" key="1">
    <citation type="journal article" date="2019" name="Int. J. Syst. Evol. Microbiol.">
        <title>The Global Catalogue of Microorganisms (GCM) 10K type strain sequencing project: providing services to taxonomists for standard genome sequencing and annotation.</title>
        <authorList>
            <consortium name="The Broad Institute Genomics Platform"/>
            <consortium name="The Broad Institute Genome Sequencing Center for Infectious Disease"/>
            <person name="Wu L."/>
            <person name="Ma J."/>
        </authorList>
    </citation>
    <scope>NUCLEOTIDE SEQUENCE [LARGE SCALE GENOMIC DNA]</scope>
    <source>
        <strain evidence="4">KCTC 42107</strain>
    </source>
</reference>
<gene>
    <name evidence="3" type="ORF">ACFSR3_11895</name>
</gene>
<sequence>NCGGTITYTKTSGEFTRGDCDNSGTYTNTWVAKDVCNNTSSVFTQVITIEDTQVPVWSTAASSLNITLQCSDSEGLANAQSQAPVATDNCGGVITYTKTSGEFTRGDCDNSGTYTNTWTATDGCNNTSLVFTQIITIDDTQVPVWSTESVALNVTLECSDASGLANAQAQAPVATDNCGGIITYTKTSGEFTRGDCDNSGTYTNTWTATDVCGNVSEVFTQIIIIEDTQVPVWSTESVALNVTLECSDASGLANAQSQAPVATDNCDGTITYTKTSGSFVAGACANSGTYTNTWTAADGCNNTSLVFTQVITIEDTQVPVWSTAASSLNVTLQCNDASGLATAQSQAPVATDNCGGVITYTKTSGEFTRGDCDNSGTYTNTWTATDVCGNVSEVFTQIITIEDTQVPVWSTESVALNVTLECSDASGLANAQSQAPVATDNCGGIITYTKTSGSFVAGACANSGTYTNTWTATDGCNNTSLVFTQVITIEDTQVPVWSTTVSSLNITLQCSDVSGLAAAQAQAPVATDNCGGVITYTKTSGSFVAGSCANAGTYTNTWVAKDACNNTSSVFTQVITIEDTQVPVWSTEASALNVTLQCSDASGLATAQSQAPVATDNCGGTITYTKTSGSFIAGSCANSGTYTNTWLAKDVCNNTSSVFTQVITIEDTQVPVWSTEASALNVTLQCSDASGLATAQSQAPFATDNCGGTITYTKTSGSFIAGACANSGTYTNTWTATDGCNNTSLIFTQVITIEDTQVPVWSTESVALNVTLECSDVEGLATAQSQAPVATDNCGGTITYTKTSGSFVAGACANSGTYTNTWTATDGCNNTSSVFTQVITIEDTQVPVWSTESVALNVTLECSDVEGLATAQSQAPVATDNCGGTITYTKTSGSFIAGACANAGSYTNTWTATDGCNNASLVFTQVITIEDTQVPVWSTEASTLNVTLQCSDSEGLSNAQSQSPVATDNCGGTITYTKTSGSFVEGLFLNEGTYTNTWTATDICSNSSSVFTQTITIVDTLVPVVTTSAFALNITLQCSDALGLAAAQLYEPEAVDNCGGAVSFTKTSGTFVQSECENSGTYTNTWVALDLRRNASSVFTQIITIEDTQAPIWSTEASSLNITLQCSDASGFAAAQAQSPVAIDNCGGAVSYNRSSGEFIRGDCDNSGTYTNTWVATDGCGNVSEIFTQIITIEDTQVPVWSTTASSLNVTLQCSDASGLATAQSQAPVATDNCGDTITYTKTSGSFIAGSCANAGTYTNTWIATDVCGNISEIFTQIITIEDTQVP</sequence>
<feature type="domain" description="Internalin Ig-like inter-repeat region" evidence="1">
    <location>
        <begin position="549"/>
        <end position="581"/>
    </location>
</feature>
<feature type="domain" description="HYR-like" evidence="2">
    <location>
        <begin position="429"/>
        <end position="489"/>
    </location>
</feature>
<feature type="domain" description="HYR-like" evidence="2">
    <location>
        <begin position="165"/>
        <end position="224"/>
    </location>
</feature>
<dbReference type="Pfam" id="PF23237">
    <property type="entry name" value="HYR_4C"/>
    <property type="match status" value="6"/>
</dbReference>
<evidence type="ECO:0000313" key="3">
    <source>
        <dbReference type="EMBL" id="MFD2602762.1"/>
    </source>
</evidence>
<name>A0ABW5NXP0_9FLAO</name>
<feature type="domain" description="HYR-like" evidence="2">
    <location>
        <begin position="775"/>
        <end position="841"/>
    </location>
</feature>
<dbReference type="Gene3D" id="2.60.40.10">
    <property type="entry name" value="Immunoglobulins"/>
    <property type="match status" value="3"/>
</dbReference>
<dbReference type="RefSeq" id="WP_379821199.1">
    <property type="nucleotide sequence ID" value="NZ_JBHUMD010000026.1"/>
</dbReference>
<comment type="caution">
    <text evidence="3">The sequence shown here is derived from an EMBL/GenBank/DDBJ whole genome shotgun (WGS) entry which is preliminary data.</text>
</comment>
<keyword evidence="4" id="KW-1185">Reference proteome</keyword>